<protein>
    <submittedName>
        <fullName evidence="1">Uncharacterized protein</fullName>
    </submittedName>
</protein>
<accession>A0A8H6V1E2</accession>
<dbReference type="Proteomes" id="UP000641853">
    <property type="component" value="Unassembled WGS sequence"/>
</dbReference>
<reference evidence="1" key="1">
    <citation type="submission" date="2020-06" db="EMBL/GenBank/DDBJ databases">
        <title>Draft genome sequences of strains closely related to Aspergillus parafelis and Aspergillus hiratsukae.</title>
        <authorList>
            <person name="Dos Santos R.A.C."/>
            <person name="Rivero-Menendez O."/>
            <person name="Steenwyk J.L."/>
            <person name="Mead M.E."/>
            <person name="Goldman G.H."/>
            <person name="Alastruey-Izquierdo A."/>
            <person name="Rokas A."/>
        </authorList>
    </citation>
    <scope>NUCLEOTIDE SEQUENCE</scope>
    <source>
        <strain evidence="1">CNM-CM5623</strain>
        <strain evidence="2">CNM-CM7691</strain>
    </source>
</reference>
<name>A0A8H6V1E2_9EURO</name>
<proteinExistence type="predicted"/>
<comment type="caution">
    <text evidence="1">The sequence shown here is derived from an EMBL/GenBank/DDBJ whole genome shotgun (WGS) entry which is preliminary data.</text>
</comment>
<evidence type="ECO:0000313" key="2">
    <source>
        <dbReference type="EMBL" id="KAF7175091.1"/>
    </source>
</evidence>
<dbReference type="Proteomes" id="UP000654922">
    <property type="component" value="Unassembled WGS sequence"/>
</dbReference>
<evidence type="ECO:0000313" key="1">
    <source>
        <dbReference type="EMBL" id="KAF7171824.1"/>
    </source>
</evidence>
<evidence type="ECO:0000313" key="4">
    <source>
        <dbReference type="Proteomes" id="UP000654922"/>
    </source>
</evidence>
<keyword evidence="3" id="KW-1185">Reference proteome</keyword>
<dbReference type="AlphaFoldDB" id="A0A8H6V1E2"/>
<gene>
    <name evidence="1" type="ORF">CNMCM5623_004148</name>
    <name evidence="2" type="ORF">CNMCM7691_006495</name>
</gene>
<evidence type="ECO:0000313" key="3">
    <source>
        <dbReference type="Proteomes" id="UP000641853"/>
    </source>
</evidence>
<sequence length="265" mass="29537">MPKGRPVRVTLLKKLASKFYHRYEITEDPIDRKPARSVSETIVKSIPRLSFTSSPRGAQQAILSAPSHPSGDAASAVLQANGTAAEALEILEAGRGIIASFLIETQADISKLKDARPLLYWEYVKFRNRATLPIEQLDRSDIYALKDLESAIRMEEGFERFLLPPTTADLIELAKRDPIVVFNATEIRSDALLITECDGITHLPLRKVKFRELLEIADKLVGEQKLSVGLPSTKSKRQGELQRILKWLWDVAVRTKGPPEPSSGT</sequence>
<dbReference type="EMBL" id="JACBAG010001925">
    <property type="protein sequence ID" value="KAF7175091.1"/>
    <property type="molecule type" value="Genomic_DNA"/>
</dbReference>
<dbReference type="EMBL" id="JACBAE010001165">
    <property type="protein sequence ID" value="KAF7171824.1"/>
    <property type="molecule type" value="Genomic_DNA"/>
</dbReference>
<dbReference type="OrthoDB" id="9991317at2759"/>
<organism evidence="1 4">
    <name type="scientific">Aspergillus felis</name>
    <dbReference type="NCBI Taxonomy" id="1287682"/>
    <lineage>
        <taxon>Eukaryota</taxon>
        <taxon>Fungi</taxon>
        <taxon>Dikarya</taxon>
        <taxon>Ascomycota</taxon>
        <taxon>Pezizomycotina</taxon>
        <taxon>Eurotiomycetes</taxon>
        <taxon>Eurotiomycetidae</taxon>
        <taxon>Eurotiales</taxon>
        <taxon>Aspergillaceae</taxon>
        <taxon>Aspergillus</taxon>
        <taxon>Aspergillus subgen. Fumigati</taxon>
    </lineage>
</organism>